<protein>
    <recommendedName>
        <fullName evidence="4">Lipoprotein</fullName>
    </recommendedName>
</protein>
<evidence type="ECO:0000313" key="2">
    <source>
        <dbReference type="EMBL" id="MCL1553548.1"/>
    </source>
</evidence>
<dbReference type="Proteomes" id="UP001167357">
    <property type="component" value="Unassembled WGS sequence"/>
</dbReference>
<dbReference type="EMBL" id="JAMBED010000084">
    <property type="protein sequence ID" value="MCL1553548.1"/>
    <property type="molecule type" value="Genomic_DNA"/>
</dbReference>
<reference evidence="2" key="1">
    <citation type="submission" date="2022-04" db="EMBL/GenBank/DDBJ databases">
        <title>Genomic comparison of 19 strains of Xanthomonas nasturtii, a newly emerging watercress pathogen.</title>
        <authorList>
            <person name="Harrison J."/>
            <person name="Greer S."/>
            <person name="Hussain R."/>
            <person name="Lascelles D."/>
            <person name="Roberts M."/>
            <person name="Carter B."/>
            <person name="Bryning A."/>
            <person name="Carroll S."/>
            <person name="Aspin A."/>
            <person name="Cruz L."/>
            <person name="Cruz J."/>
            <person name="Grant M."/>
            <person name="Vicente J."/>
            <person name="Studholme D.J."/>
        </authorList>
    </citation>
    <scope>NUCLEOTIDE SEQUENCE</scope>
    <source>
        <strain evidence="2">10016B</strain>
    </source>
</reference>
<name>A0ABT0LW31_9XANT</name>
<dbReference type="RefSeq" id="WP_249048527.1">
    <property type="nucleotide sequence ID" value="NZ_JAMBEC010000079.1"/>
</dbReference>
<feature type="chain" id="PRO_5046820232" description="Lipoprotein" evidence="1">
    <location>
        <begin position="20"/>
        <end position="140"/>
    </location>
</feature>
<accession>A0ABT0LW31</accession>
<keyword evidence="3" id="KW-1185">Reference proteome</keyword>
<evidence type="ECO:0008006" key="4">
    <source>
        <dbReference type="Google" id="ProtNLM"/>
    </source>
</evidence>
<evidence type="ECO:0000313" key="3">
    <source>
        <dbReference type="Proteomes" id="UP001167357"/>
    </source>
</evidence>
<evidence type="ECO:0000256" key="1">
    <source>
        <dbReference type="SAM" id="SignalP"/>
    </source>
</evidence>
<proteinExistence type="predicted"/>
<keyword evidence="1" id="KW-0732">Signal</keyword>
<dbReference type="PROSITE" id="PS51257">
    <property type="entry name" value="PROKAR_LIPOPROTEIN"/>
    <property type="match status" value="1"/>
</dbReference>
<organism evidence="2 3">
    <name type="scientific">Xanthomonas nasturtii</name>
    <dbReference type="NCBI Taxonomy" id="1843581"/>
    <lineage>
        <taxon>Bacteria</taxon>
        <taxon>Pseudomonadati</taxon>
        <taxon>Pseudomonadota</taxon>
        <taxon>Gammaproteobacteria</taxon>
        <taxon>Lysobacterales</taxon>
        <taxon>Lysobacteraceae</taxon>
        <taxon>Xanthomonas</taxon>
    </lineage>
</organism>
<sequence length="140" mass="15303">MKINLVAAIAACMAVSACSANKPPAIELDSELTCATAAEARNRGNYDELNNILGSAFNAANSSYKSDADVEIYFRKVLMRDKVRTNVVLKNMLAKCMANTSASIADVFRSALQEDYEKNGLHPRYASCAAYNEKRSLLRV</sequence>
<feature type="signal peptide" evidence="1">
    <location>
        <begin position="1"/>
        <end position="19"/>
    </location>
</feature>
<gene>
    <name evidence="2" type="ORF">M3O51_20185</name>
</gene>
<comment type="caution">
    <text evidence="2">The sequence shown here is derived from an EMBL/GenBank/DDBJ whole genome shotgun (WGS) entry which is preliminary data.</text>
</comment>